<comment type="caution">
    <text evidence="2">The sequence shown here is derived from an EMBL/GenBank/DDBJ whole genome shotgun (WGS) entry which is preliminary data.</text>
</comment>
<organism evidence="2 3">
    <name type="scientific">Cohnella ginsengisoli</name>
    <dbReference type="NCBI Taxonomy" id="425004"/>
    <lineage>
        <taxon>Bacteria</taxon>
        <taxon>Bacillati</taxon>
        <taxon>Bacillota</taxon>
        <taxon>Bacilli</taxon>
        <taxon>Bacillales</taxon>
        <taxon>Paenibacillaceae</taxon>
        <taxon>Cohnella</taxon>
    </lineage>
</organism>
<feature type="compositionally biased region" description="Basic and acidic residues" evidence="1">
    <location>
        <begin position="69"/>
        <end position="80"/>
    </location>
</feature>
<reference evidence="2 3" key="1">
    <citation type="submission" date="2022-10" db="EMBL/GenBank/DDBJ databases">
        <title>Comparative genomic analysis of Cohnella hashimotonis sp. nov., isolated from the International Space Station.</title>
        <authorList>
            <person name="Simpson A."/>
            <person name="Venkateswaran K."/>
        </authorList>
    </citation>
    <scope>NUCLEOTIDE SEQUENCE [LARGE SCALE GENOMIC DNA]</scope>
    <source>
        <strain evidence="2 3">DSM 18997</strain>
    </source>
</reference>
<evidence type="ECO:0000313" key="3">
    <source>
        <dbReference type="Proteomes" id="UP001153387"/>
    </source>
</evidence>
<feature type="region of interest" description="Disordered" evidence="1">
    <location>
        <begin position="69"/>
        <end position="114"/>
    </location>
</feature>
<dbReference type="EMBL" id="JAPDHZ010000006">
    <property type="protein sequence ID" value="MDG0793960.1"/>
    <property type="molecule type" value="Genomic_DNA"/>
</dbReference>
<evidence type="ECO:0000313" key="2">
    <source>
        <dbReference type="EMBL" id="MDG0793960.1"/>
    </source>
</evidence>
<sequence>MSNDQPMDKQNSTFKKFIADNTEAIRKHSNMQPKSIRPDDEWAEEHEWDEMHNELYRSEVKEFMESLLRSRSEDSKEKAKQAHKILKRARRRKHDNHADGIGNVNQIGISEEKE</sequence>
<evidence type="ECO:0000256" key="1">
    <source>
        <dbReference type="SAM" id="MobiDB-lite"/>
    </source>
</evidence>
<dbReference type="Proteomes" id="UP001153387">
    <property type="component" value="Unassembled WGS sequence"/>
</dbReference>
<proteinExistence type="predicted"/>
<feature type="compositionally biased region" description="Basic residues" evidence="1">
    <location>
        <begin position="81"/>
        <end position="95"/>
    </location>
</feature>
<protein>
    <submittedName>
        <fullName evidence="2">Uncharacterized protein</fullName>
    </submittedName>
</protein>
<name>A0A9X4KL88_9BACL</name>
<dbReference type="RefSeq" id="WP_277567737.1">
    <property type="nucleotide sequence ID" value="NZ_JAPDHZ010000006.1"/>
</dbReference>
<accession>A0A9X4KL88</accession>
<gene>
    <name evidence="2" type="ORF">OMP38_26405</name>
</gene>
<dbReference type="AlphaFoldDB" id="A0A9X4KL88"/>
<keyword evidence="3" id="KW-1185">Reference proteome</keyword>